<evidence type="ECO:0000259" key="4">
    <source>
        <dbReference type="Pfam" id="PF13377"/>
    </source>
</evidence>
<gene>
    <name evidence="5" type="ORF">F0161_06385</name>
</gene>
<dbReference type="AlphaFoldDB" id="A0A5P1X0V4"/>
<dbReference type="RefSeq" id="WP_150204067.1">
    <property type="nucleotide sequence ID" value="NZ_CP043939.1"/>
</dbReference>
<keyword evidence="6" id="KW-1185">Reference proteome</keyword>
<dbReference type="GO" id="GO:0003700">
    <property type="term" value="F:DNA-binding transcription factor activity"/>
    <property type="evidence" value="ECO:0007669"/>
    <property type="project" value="TreeGrafter"/>
</dbReference>
<dbReference type="KEGG" id="lnn:F0161_06385"/>
<evidence type="ECO:0000256" key="3">
    <source>
        <dbReference type="ARBA" id="ARBA00023163"/>
    </source>
</evidence>
<dbReference type="SUPFAM" id="SSF53822">
    <property type="entry name" value="Periplasmic binding protein-like I"/>
    <property type="match status" value="1"/>
</dbReference>
<keyword evidence="1" id="KW-0805">Transcription regulation</keyword>
<evidence type="ECO:0000313" key="5">
    <source>
        <dbReference type="EMBL" id="QER67520.1"/>
    </source>
</evidence>
<accession>A0A5P1X0V4</accession>
<dbReference type="OrthoDB" id="9796186at2"/>
<dbReference type="GO" id="GO:0000976">
    <property type="term" value="F:transcription cis-regulatory region binding"/>
    <property type="evidence" value="ECO:0007669"/>
    <property type="project" value="TreeGrafter"/>
</dbReference>
<reference evidence="5 6" key="1">
    <citation type="submission" date="2019-09" db="EMBL/GenBank/DDBJ databases">
        <title>Complete Genome Sequence of Lactobacillus nenjiangensis SH-Y15, isolated from sauerkraut.</title>
        <authorList>
            <person name="Yang H."/>
        </authorList>
    </citation>
    <scope>NUCLEOTIDE SEQUENCE [LARGE SCALE GENOMIC DNA]</scope>
    <source>
        <strain evidence="5 6">SH-Y15</strain>
    </source>
</reference>
<keyword evidence="3" id="KW-0804">Transcription</keyword>
<dbReference type="Proteomes" id="UP000325295">
    <property type="component" value="Chromosome"/>
</dbReference>
<dbReference type="Gene3D" id="3.40.50.2300">
    <property type="match status" value="2"/>
</dbReference>
<dbReference type="Pfam" id="PF13377">
    <property type="entry name" value="Peripla_BP_3"/>
    <property type="match status" value="1"/>
</dbReference>
<dbReference type="PANTHER" id="PTHR30146:SF109">
    <property type="entry name" value="HTH-TYPE TRANSCRIPTIONAL REGULATOR GALS"/>
    <property type="match status" value="1"/>
</dbReference>
<protein>
    <submittedName>
        <fullName evidence="5">LacI family transcriptional regulator</fullName>
    </submittedName>
</protein>
<name>A0A5P1X0V4_9LACO</name>
<dbReference type="EMBL" id="CP043939">
    <property type="protein sequence ID" value="QER67520.1"/>
    <property type="molecule type" value="Genomic_DNA"/>
</dbReference>
<dbReference type="PANTHER" id="PTHR30146">
    <property type="entry name" value="LACI-RELATED TRANSCRIPTIONAL REPRESSOR"/>
    <property type="match status" value="1"/>
</dbReference>
<sequence>MEGKRGSECLLKSVSNIDFNPEATAIFFCNDLMLYGAMQKMNQLKLNLFDRYSIIGYDDTFFNEIFNPEVSSVKQDVNKLGSDAVIMMLDAIKNKVVNQSKLRVEVNDRESVKQL</sequence>
<proteinExistence type="predicted"/>
<evidence type="ECO:0000313" key="6">
    <source>
        <dbReference type="Proteomes" id="UP000325295"/>
    </source>
</evidence>
<evidence type="ECO:0000256" key="2">
    <source>
        <dbReference type="ARBA" id="ARBA00023125"/>
    </source>
</evidence>
<evidence type="ECO:0000256" key="1">
    <source>
        <dbReference type="ARBA" id="ARBA00023015"/>
    </source>
</evidence>
<keyword evidence="2" id="KW-0238">DNA-binding</keyword>
<feature type="domain" description="Transcriptional regulator LacI/GalR-like sensor" evidence="4">
    <location>
        <begin position="20"/>
        <end position="112"/>
    </location>
</feature>
<dbReference type="InterPro" id="IPR046335">
    <property type="entry name" value="LacI/GalR-like_sensor"/>
</dbReference>
<dbReference type="InterPro" id="IPR028082">
    <property type="entry name" value="Peripla_BP_I"/>
</dbReference>
<organism evidence="5 6">
    <name type="scientific">Paucilactobacillus nenjiangensis</name>
    <dbReference type="NCBI Taxonomy" id="1296540"/>
    <lineage>
        <taxon>Bacteria</taxon>
        <taxon>Bacillati</taxon>
        <taxon>Bacillota</taxon>
        <taxon>Bacilli</taxon>
        <taxon>Lactobacillales</taxon>
        <taxon>Lactobacillaceae</taxon>
        <taxon>Paucilactobacillus</taxon>
    </lineage>
</organism>